<feature type="domain" description="NAD(P)-binding" evidence="1">
    <location>
        <begin position="7"/>
        <end position="201"/>
    </location>
</feature>
<sequence length="212" mass="22489">MRITVFGATGGIGGHVVRQALDAGHKVTAVVRTSSAYDVVHPALEVIRVPGLTQAEPLRDAVDGSEAVISGVGARGRKDGPVASESTRSMLAAMEAVGVRRFVAVSAAPLGPVPPDESFLNRRLLYPMINAFAADVYADLRVMEADIRSSTTEWTVVRPPKLTNKALTGTYRMEVGGTVTRGYTISRADVAQLMLAVLDRPETVCQPVGVAY</sequence>
<evidence type="ECO:0000313" key="2">
    <source>
        <dbReference type="EMBL" id="TCC17252.1"/>
    </source>
</evidence>
<dbReference type="PANTHER" id="PTHR15020">
    <property type="entry name" value="FLAVIN REDUCTASE-RELATED"/>
    <property type="match status" value="1"/>
</dbReference>
<dbReference type="AlphaFoldDB" id="A0A4R0HYM5"/>
<dbReference type="Pfam" id="PF13460">
    <property type="entry name" value="NAD_binding_10"/>
    <property type="match status" value="1"/>
</dbReference>
<dbReference type="InterPro" id="IPR016040">
    <property type="entry name" value="NAD(P)-bd_dom"/>
</dbReference>
<comment type="caution">
    <text evidence="2">The sequence shown here is derived from an EMBL/GenBank/DDBJ whole genome shotgun (WGS) entry which is preliminary data.</text>
</comment>
<dbReference type="Proteomes" id="UP000292695">
    <property type="component" value="Unassembled WGS sequence"/>
</dbReference>
<dbReference type="SUPFAM" id="SSF51735">
    <property type="entry name" value="NAD(P)-binding Rossmann-fold domains"/>
    <property type="match status" value="1"/>
</dbReference>
<evidence type="ECO:0000259" key="1">
    <source>
        <dbReference type="Pfam" id="PF13460"/>
    </source>
</evidence>
<accession>A0A4R0HYM5</accession>
<organism evidence="2 3">
    <name type="scientific">Kribbella sindirgiensis</name>
    <dbReference type="NCBI Taxonomy" id="1124744"/>
    <lineage>
        <taxon>Bacteria</taxon>
        <taxon>Bacillati</taxon>
        <taxon>Actinomycetota</taxon>
        <taxon>Actinomycetes</taxon>
        <taxon>Propionibacteriales</taxon>
        <taxon>Kribbellaceae</taxon>
        <taxon>Kribbella</taxon>
    </lineage>
</organism>
<evidence type="ECO:0000313" key="3">
    <source>
        <dbReference type="Proteomes" id="UP000292695"/>
    </source>
</evidence>
<gene>
    <name evidence="2" type="ORF">E0H50_39650</name>
</gene>
<proteinExistence type="predicted"/>
<name>A0A4R0HYM5_9ACTN</name>
<dbReference type="OrthoDB" id="9771302at2"/>
<keyword evidence="3" id="KW-1185">Reference proteome</keyword>
<dbReference type="PANTHER" id="PTHR15020:SF50">
    <property type="entry name" value="UPF0659 PROTEIN YMR090W"/>
    <property type="match status" value="1"/>
</dbReference>
<reference evidence="2 3" key="1">
    <citation type="submission" date="2019-02" db="EMBL/GenBank/DDBJ databases">
        <title>Kribbella capetownensis sp. nov. and Kribbella speibonae sp. nov., isolated from soil.</title>
        <authorList>
            <person name="Curtis S.M."/>
            <person name="Norton I."/>
            <person name="Everest G.J."/>
            <person name="Meyers P.R."/>
        </authorList>
    </citation>
    <scope>NUCLEOTIDE SEQUENCE [LARGE SCALE GENOMIC DNA]</scope>
    <source>
        <strain evidence="2 3">DSM 27082</strain>
    </source>
</reference>
<dbReference type="Gene3D" id="3.40.50.720">
    <property type="entry name" value="NAD(P)-binding Rossmann-like Domain"/>
    <property type="match status" value="1"/>
</dbReference>
<dbReference type="EMBL" id="SJKA01000026">
    <property type="protein sequence ID" value="TCC17252.1"/>
    <property type="molecule type" value="Genomic_DNA"/>
</dbReference>
<dbReference type="RefSeq" id="WP_131296309.1">
    <property type="nucleotide sequence ID" value="NZ_SJKA01000026.1"/>
</dbReference>
<dbReference type="InterPro" id="IPR036291">
    <property type="entry name" value="NAD(P)-bd_dom_sf"/>
</dbReference>
<protein>
    <submittedName>
        <fullName evidence="2">NAD-dependent epimerase/dehydratase family protein</fullName>
    </submittedName>
</protein>